<dbReference type="Pfam" id="PF09296">
    <property type="entry name" value="NUDIX-like"/>
    <property type="match status" value="1"/>
</dbReference>
<dbReference type="SUPFAM" id="SSF55811">
    <property type="entry name" value="Nudix"/>
    <property type="match status" value="1"/>
</dbReference>
<dbReference type="PROSITE" id="PS00893">
    <property type="entry name" value="NUDIX_BOX"/>
    <property type="match status" value="1"/>
</dbReference>
<proteinExistence type="inferred from homology"/>
<dbReference type="Pfam" id="PF00293">
    <property type="entry name" value="NUDIX"/>
    <property type="match status" value="1"/>
</dbReference>
<dbReference type="PROSITE" id="PS51462">
    <property type="entry name" value="NUDIX"/>
    <property type="match status" value="1"/>
</dbReference>
<comment type="cofactor">
    <cofactor evidence="2">
        <name>Zn(2+)</name>
        <dbReference type="ChEBI" id="CHEBI:29105"/>
    </cofactor>
</comment>
<evidence type="ECO:0000256" key="1">
    <source>
        <dbReference type="ARBA" id="ARBA00001946"/>
    </source>
</evidence>
<dbReference type="Proteomes" id="UP001595476">
    <property type="component" value="Unassembled WGS sequence"/>
</dbReference>
<dbReference type="InterPro" id="IPR015375">
    <property type="entry name" value="NADH_PPase-like_N"/>
</dbReference>
<dbReference type="PRINTS" id="PR00502">
    <property type="entry name" value="NUDIXFAMILY"/>
</dbReference>
<sequence>MSNSHIDKDQLEHPLRLSIQLHIGETDCFVLFVRDQVVLNESHSPFLSADDADALMQDEPRLFIGHSKEKQSANIYTCRLPEHTRLPDNMRLSNLRSLILLEHKTLPKLLGRARQLLDWHENHKFCGRCGGTTEQVPQEYSFKCTSCSLYFYPRISPCVIVLIKKGDQCLLAKGAHRTSNFYSTLAGFMEPGETPEQAVKREVWEETGIKVKNIRYFSSQSWPFPSQLMLGYIADYRDGEITINPDEIEDAQWFHFDELPTHPPITSIAGRLIEEGVREYQRSQD</sequence>
<gene>
    <name evidence="12" type="primary">nudC</name>
    <name evidence="12" type="ORF">ACFOEK_17890</name>
</gene>
<dbReference type="GO" id="GO:0016787">
    <property type="term" value="F:hydrolase activity"/>
    <property type="evidence" value="ECO:0007669"/>
    <property type="project" value="UniProtKB-KW"/>
</dbReference>
<dbReference type="CDD" id="cd03429">
    <property type="entry name" value="NUDIX_NADH_pyrophosphatase_Nudt13"/>
    <property type="match status" value="1"/>
</dbReference>
<evidence type="ECO:0000256" key="10">
    <source>
        <dbReference type="RuleBase" id="RU003476"/>
    </source>
</evidence>
<dbReference type="Gene3D" id="3.90.79.20">
    <property type="match status" value="1"/>
</dbReference>
<dbReference type="InterPro" id="IPR015797">
    <property type="entry name" value="NUDIX_hydrolase-like_dom_sf"/>
</dbReference>
<dbReference type="EMBL" id="JBHRSZ010000007">
    <property type="protein sequence ID" value="MFC3152916.1"/>
    <property type="molecule type" value="Genomic_DNA"/>
</dbReference>
<dbReference type="Gene3D" id="3.90.79.10">
    <property type="entry name" value="Nucleoside Triphosphate Pyrophosphohydrolase"/>
    <property type="match status" value="1"/>
</dbReference>
<evidence type="ECO:0000256" key="5">
    <source>
        <dbReference type="ARBA" id="ARBA00022723"/>
    </source>
</evidence>
<feature type="domain" description="Nudix hydrolase" evidence="11">
    <location>
        <begin position="153"/>
        <end position="277"/>
    </location>
</feature>
<dbReference type="InterPro" id="IPR020084">
    <property type="entry name" value="NUDIX_hydrolase_CS"/>
</dbReference>
<dbReference type="InterPro" id="IPR049734">
    <property type="entry name" value="NudC-like_C"/>
</dbReference>
<keyword evidence="13" id="KW-1185">Reference proteome</keyword>
<dbReference type="InterPro" id="IPR000086">
    <property type="entry name" value="NUDIX_hydrolase_dom"/>
</dbReference>
<keyword evidence="6 10" id="KW-0378">Hydrolase</keyword>
<evidence type="ECO:0000256" key="3">
    <source>
        <dbReference type="ARBA" id="ARBA00009595"/>
    </source>
</evidence>
<name>A0ABV7HJS4_9GAMM</name>
<organism evidence="12 13">
    <name type="scientific">Litoribrevibacter euphylliae</name>
    <dbReference type="NCBI Taxonomy" id="1834034"/>
    <lineage>
        <taxon>Bacteria</taxon>
        <taxon>Pseudomonadati</taxon>
        <taxon>Pseudomonadota</taxon>
        <taxon>Gammaproteobacteria</taxon>
        <taxon>Oceanospirillales</taxon>
        <taxon>Oceanospirillaceae</taxon>
        <taxon>Litoribrevibacter</taxon>
    </lineage>
</organism>
<evidence type="ECO:0000256" key="6">
    <source>
        <dbReference type="ARBA" id="ARBA00022801"/>
    </source>
</evidence>
<protein>
    <recommendedName>
        <fullName evidence="4">NAD(+) diphosphatase</fullName>
        <ecNumber evidence="4">3.6.1.22</ecNumber>
    </recommendedName>
</protein>
<dbReference type="PANTHER" id="PTHR42904">
    <property type="entry name" value="NUDIX HYDROLASE, NUDC SUBFAMILY"/>
    <property type="match status" value="1"/>
</dbReference>
<evidence type="ECO:0000313" key="13">
    <source>
        <dbReference type="Proteomes" id="UP001595476"/>
    </source>
</evidence>
<dbReference type="PANTHER" id="PTHR42904:SF6">
    <property type="entry name" value="NAD-CAPPED RNA HYDROLASE NUDT12"/>
    <property type="match status" value="1"/>
</dbReference>
<dbReference type="InterPro" id="IPR050241">
    <property type="entry name" value="NAD-cap_RNA_hydrolase_NudC"/>
</dbReference>
<evidence type="ECO:0000256" key="8">
    <source>
        <dbReference type="ARBA" id="ARBA00023027"/>
    </source>
</evidence>
<dbReference type="InterPro" id="IPR020476">
    <property type="entry name" value="Nudix_hydrolase"/>
</dbReference>
<dbReference type="Pfam" id="PF09297">
    <property type="entry name" value="Zn_ribbon_NUD"/>
    <property type="match status" value="1"/>
</dbReference>
<dbReference type="EC" id="3.6.1.22" evidence="4"/>
<keyword evidence="7" id="KW-0460">Magnesium</keyword>
<dbReference type="RefSeq" id="WP_386722838.1">
    <property type="nucleotide sequence ID" value="NZ_JBHRSZ010000007.1"/>
</dbReference>
<comment type="catalytic activity">
    <reaction evidence="9">
        <text>a 5'-end NAD(+)-phospho-ribonucleoside in mRNA + H2O = a 5'-end phospho-adenosine-phospho-ribonucleoside in mRNA + beta-nicotinamide D-ribonucleotide + 2 H(+)</text>
        <dbReference type="Rhea" id="RHEA:60876"/>
        <dbReference type="Rhea" id="RHEA-COMP:15698"/>
        <dbReference type="Rhea" id="RHEA-COMP:15719"/>
        <dbReference type="ChEBI" id="CHEBI:14649"/>
        <dbReference type="ChEBI" id="CHEBI:15377"/>
        <dbReference type="ChEBI" id="CHEBI:15378"/>
        <dbReference type="ChEBI" id="CHEBI:144029"/>
        <dbReference type="ChEBI" id="CHEBI:144051"/>
    </reaction>
    <physiologicalReaction direction="left-to-right" evidence="9">
        <dbReference type="Rhea" id="RHEA:60877"/>
    </physiologicalReaction>
</comment>
<dbReference type="InterPro" id="IPR015376">
    <property type="entry name" value="Znr_NADH_PPase"/>
</dbReference>
<evidence type="ECO:0000256" key="2">
    <source>
        <dbReference type="ARBA" id="ARBA00001947"/>
    </source>
</evidence>
<accession>A0ABV7HJS4</accession>
<comment type="cofactor">
    <cofactor evidence="1">
        <name>Mg(2+)</name>
        <dbReference type="ChEBI" id="CHEBI:18420"/>
    </cofactor>
</comment>
<keyword evidence="8" id="KW-0520">NAD</keyword>
<evidence type="ECO:0000256" key="4">
    <source>
        <dbReference type="ARBA" id="ARBA00012381"/>
    </source>
</evidence>
<comment type="similarity">
    <text evidence="3">Belongs to the Nudix hydrolase family. NudC subfamily.</text>
</comment>
<evidence type="ECO:0000256" key="7">
    <source>
        <dbReference type="ARBA" id="ARBA00022842"/>
    </source>
</evidence>
<reference evidence="13" key="1">
    <citation type="journal article" date="2019" name="Int. J. Syst. Evol. Microbiol.">
        <title>The Global Catalogue of Microorganisms (GCM) 10K type strain sequencing project: providing services to taxonomists for standard genome sequencing and annotation.</title>
        <authorList>
            <consortium name="The Broad Institute Genomics Platform"/>
            <consortium name="The Broad Institute Genome Sequencing Center for Infectious Disease"/>
            <person name="Wu L."/>
            <person name="Ma J."/>
        </authorList>
    </citation>
    <scope>NUCLEOTIDE SEQUENCE [LARGE SCALE GENOMIC DNA]</scope>
    <source>
        <strain evidence="13">KCTC 52438</strain>
    </source>
</reference>
<comment type="caution">
    <text evidence="12">The sequence shown here is derived from an EMBL/GenBank/DDBJ whole genome shotgun (WGS) entry which is preliminary data.</text>
</comment>
<evidence type="ECO:0000313" key="12">
    <source>
        <dbReference type="EMBL" id="MFC3152916.1"/>
    </source>
</evidence>
<keyword evidence="5" id="KW-0479">Metal-binding</keyword>
<dbReference type="NCBIfam" id="NF001299">
    <property type="entry name" value="PRK00241.1"/>
    <property type="match status" value="1"/>
</dbReference>
<evidence type="ECO:0000256" key="9">
    <source>
        <dbReference type="ARBA" id="ARBA00023679"/>
    </source>
</evidence>
<evidence type="ECO:0000259" key="11">
    <source>
        <dbReference type="PROSITE" id="PS51462"/>
    </source>
</evidence>